<dbReference type="PANTHER" id="PTHR45024">
    <property type="entry name" value="DEHYDROGENASES, SHORT CHAIN"/>
    <property type="match status" value="1"/>
</dbReference>
<dbReference type="InterPro" id="IPR036291">
    <property type="entry name" value="NAD(P)-bd_dom_sf"/>
</dbReference>
<name>A0A9P3BIB6_9EURO</name>
<dbReference type="OrthoDB" id="47007at2759"/>
<dbReference type="GO" id="GO:0016491">
    <property type="term" value="F:oxidoreductase activity"/>
    <property type="evidence" value="ECO:0007669"/>
    <property type="project" value="UniProtKB-KW"/>
</dbReference>
<reference evidence="5 6" key="1">
    <citation type="submission" date="2018-10" db="EMBL/GenBank/DDBJ databases">
        <title>Pan-genome distribution and transcriptional activeness of fungal secondary metabolism genes in Aspergillus section Fumigati.</title>
        <authorList>
            <person name="Takahashi H."/>
            <person name="Umemura M."/>
            <person name="Ninomiya A."/>
            <person name="Kusuya Y."/>
            <person name="Urayama S."/>
            <person name="Shimizu M."/>
            <person name="Watanabe A."/>
            <person name="Kamei K."/>
            <person name="Yaguchi T."/>
            <person name="Hagiwara D."/>
        </authorList>
    </citation>
    <scope>NUCLEOTIDE SEQUENCE [LARGE SCALE GENOMIC DNA]</scope>
    <source>
        <strain evidence="5 6">IFM 55266</strain>
    </source>
</reference>
<comment type="similarity">
    <text evidence="1 3">Belongs to the short-chain dehydrogenases/reductases (SDR) family.</text>
</comment>
<sequence>MQDTGEEPDCNIYLARMTSTSPAIIVLYRAFVNRQPISYFWSPLIQHGRVAIVTGSGRGLGREYALLLGRLGAAVVVNSTTPATAEATAKDIIEAGGKAIAHVGNVADRELANALVKTAVDKFGRIDIVINNAGGANGSDFDRISDSQLWDMLRVHLGGSWNVTQAAWPYMKSQKFGRVVLITSPIMFGSAQQSTYGAAKLGLLGLAKSLAIEGKEHNIFVNTVAPMGFTPGSAASVPDEQTQNFMKEHMPARDVAPTVAWLVHEDSKVNGEAVAAVSRLVTRIFLAETKGFFGSADKDWTIETVRNNWDKVVDEKDYSVHTDIAEFGPKIFQRLATGQ</sequence>
<evidence type="ECO:0000256" key="3">
    <source>
        <dbReference type="RuleBase" id="RU000363"/>
    </source>
</evidence>
<dbReference type="GeneID" id="67007085"/>
<evidence type="ECO:0000259" key="4">
    <source>
        <dbReference type="SMART" id="SM00822"/>
    </source>
</evidence>
<comment type="caution">
    <text evidence="5">The sequence shown here is derived from an EMBL/GenBank/DDBJ whole genome shotgun (WGS) entry which is preliminary data.</text>
</comment>
<gene>
    <name evidence="5" type="ORF">Asppvi_008475</name>
</gene>
<dbReference type="Proteomes" id="UP001043456">
    <property type="component" value="Unassembled WGS sequence"/>
</dbReference>
<dbReference type="InterPro" id="IPR051687">
    <property type="entry name" value="Peroxisomal_Beta-Oxidation"/>
</dbReference>
<dbReference type="RefSeq" id="XP_043160279.1">
    <property type="nucleotide sequence ID" value="XM_043304344.1"/>
</dbReference>
<dbReference type="InterPro" id="IPR002347">
    <property type="entry name" value="SDR_fam"/>
</dbReference>
<dbReference type="SMART" id="SM00822">
    <property type="entry name" value="PKS_KR"/>
    <property type="match status" value="1"/>
</dbReference>
<dbReference type="AlphaFoldDB" id="A0A9P3BIB6"/>
<proteinExistence type="inferred from homology"/>
<dbReference type="PANTHER" id="PTHR45024:SF2">
    <property type="entry name" value="SCP2 DOMAIN-CONTAINING PROTEIN"/>
    <property type="match status" value="1"/>
</dbReference>
<dbReference type="Gene3D" id="3.40.50.720">
    <property type="entry name" value="NAD(P)-binding Rossmann-like Domain"/>
    <property type="match status" value="2"/>
</dbReference>
<dbReference type="InterPro" id="IPR057326">
    <property type="entry name" value="KR_dom"/>
</dbReference>
<organism evidence="5 6">
    <name type="scientific">Aspergillus pseudoviridinutans</name>
    <dbReference type="NCBI Taxonomy" id="1517512"/>
    <lineage>
        <taxon>Eukaryota</taxon>
        <taxon>Fungi</taxon>
        <taxon>Dikarya</taxon>
        <taxon>Ascomycota</taxon>
        <taxon>Pezizomycotina</taxon>
        <taxon>Eurotiomycetes</taxon>
        <taxon>Eurotiomycetidae</taxon>
        <taxon>Eurotiales</taxon>
        <taxon>Aspergillaceae</taxon>
        <taxon>Aspergillus</taxon>
        <taxon>Aspergillus subgen. Fumigati</taxon>
    </lineage>
</organism>
<dbReference type="PRINTS" id="PR00081">
    <property type="entry name" value="GDHRDH"/>
</dbReference>
<dbReference type="Pfam" id="PF00106">
    <property type="entry name" value="adh_short"/>
    <property type="match status" value="1"/>
</dbReference>
<dbReference type="EMBL" id="BHVY01000006">
    <property type="protein sequence ID" value="GIJ89533.1"/>
    <property type="molecule type" value="Genomic_DNA"/>
</dbReference>
<evidence type="ECO:0000256" key="1">
    <source>
        <dbReference type="ARBA" id="ARBA00006484"/>
    </source>
</evidence>
<evidence type="ECO:0000313" key="6">
    <source>
        <dbReference type="Proteomes" id="UP001043456"/>
    </source>
</evidence>
<protein>
    <recommendedName>
        <fullName evidence="4">Ketoreductase domain-containing protein</fullName>
    </recommendedName>
</protein>
<dbReference type="PRINTS" id="PR00080">
    <property type="entry name" value="SDRFAMILY"/>
</dbReference>
<feature type="domain" description="Ketoreductase" evidence="4">
    <location>
        <begin position="49"/>
        <end position="215"/>
    </location>
</feature>
<evidence type="ECO:0000313" key="5">
    <source>
        <dbReference type="EMBL" id="GIJ89533.1"/>
    </source>
</evidence>
<keyword evidence="2" id="KW-0560">Oxidoreductase</keyword>
<evidence type="ECO:0000256" key="2">
    <source>
        <dbReference type="ARBA" id="ARBA00023002"/>
    </source>
</evidence>
<accession>A0A9P3BIB6</accession>
<dbReference type="SUPFAM" id="SSF51735">
    <property type="entry name" value="NAD(P)-binding Rossmann-fold domains"/>
    <property type="match status" value="1"/>
</dbReference>
<keyword evidence="6" id="KW-1185">Reference proteome</keyword>